<dbReference type="HOGENOM" id="CLU_1912290_0_0_2"/>
<feature type="region of interest" description="Disordered" evidence="1">
    <location>
        <begin position="1"/>
        <end position="61"/>
    </location>
</feature>
<proteinExistence type="predicted"/>
<evidence type="ECO:0000313" key="2">
    <source>
        <dbReference type="EMBL" id="AFK18218.1"/>
    </source>
</evidence>
<reference evidence="2 3" key="1">
    <citation type="journal article" date="2012" name="J. Bacteriol.">
        <title>Complete genome sequence of the metabolically versatile halophilic archaeon Haloferax mediterranei, a poly(3-hydroxybutyrate-co-3-hydroxyvalerate) producer.</title>
        <authorList>
            <person name="Han J."/>
            <person name="Zhang F."/>
            <person name="Hou J."/>
            <person name="Liu X."/>
            <person name="Li M."/>
            <person name="Liu H."/>
            <person name="Cai L."/>
            <person name="Zhang B."/>
            <person name="Chen Y."/>
            <person name="Zhou J."/>
            <person name="Hu S."/>
            <person name="Xiang H."/>
        </authorList>
    </citation>
    <scope>NUCLEOTIDE SEQUENCE [LARGE SCALE GENOMIC DNA]</scope>
    <source>
        <strain evidence="3">ATCC 33500 / DSM 1411 / JCM 8866 / NBRC 14739 / NCIMB 2177 / R-4</strain>
    </source>
</reference>
<name>I3R1V8_HALMT</name>
<dbReference type="KEGG" id="hme:HFX_0486"/>
<evidence type="ECO:0000256" key="1">
    <source>
        <dbReference type="SAM" id="MobiDB-lite"/>
    </source>
</evidence>
<dbReference type="EMBL" id="CP001868">
    <property type="protein sequence ID" value="AFK18218.1"/>
    <property type="molecule type" value="Genomic_DNA"/>
</dbReference>
<evidence type="ECO:0000313" key="3">
    <source>
        <dbReference type="Proteomes" id="UP000006469"/>
    </source>
</evidence>
<organism evidence="2 3">
    <name type="scientific">Haloferax mediterranei (strain ATCC 33500 / DSM 1411 / JCM 8866 / NBRC 14739 / NCIMB 2177 / R-4)</name>
    <name type="common">Halobacterium mediterranei</name>
    <dbReference type="NCBI Taxonomy" id="523841"/>
    <lineage>
        <taxon>Archaea</taxon>
        <taxon>Methanobacteriati</taxon>
        <taxon>Methanobacteriota</taxon>
        <taxon>Stenosarchaea group</taxon>
        <taxon>Halobacteria</taxon>
        <taxon>Halobacteriales</taxon>
        <taxon>Haloferacaceae</taxon>
        <taxon>Haloferax</taxon>
    </lineage>
</organism>
<gene>
    <name evidence="2" type="ordered locus">HFX_0486</name>
</gene>
<dbReference type="Proteomes" id="UP000006469">
    <property type="component" value="Chromosome"/>
</dbReference>
<accession>I3R1V8</accession>
<dbReference type="STRING" id="523841.HFX_0486"/>
<feature type="compositionally biased region" description="Low complexity" evidence="1">
    <location>
        <begin position="1"/>
        <end position="42"/>
    </location>
</feature>
<dbReference type="AlphaFoldDB" id="I3R1V8"/>
<protein>
    <submittedName>
        <fullName evidence="2">Uncharacterized protein</fullName>
    </submittedName>
</protein>
<sequence>MGTSSSAASRPTTTTKSSTASPTTTVNTTPSTAPVKSSATTPPTTPPSSPSRANRWTKPDSGVRLVEETGHVVFASAFPSDVFFHPLKDESTLCLVLYEVEHHRGELRLCPVFDLLAGVLDCIGHDGLVVLI</sequence>